<dbReference type="EC" id="5.3.3.12" evidence="8"/>
<dbReference type="Proteomes" id="UP000594262">
    <property type="component" value="Unplaced"/>
</dbReference>
<keyword evidence="4" id="KW-0964">Secreted</keyword>
<dbReference type="InterPro" id="IPR014347">
    <property type="entry name" value="Tautomerase/MIF_sf"/>
</dbReference>
<dbReference type="EC" id="5.3.2.1" evidence="9"/>
<evidence type="ECO:0000313" key="13">
    <source>
        <dbReference type="EnsemblMetazoa" id="CLYHEMP006594.1"/>
    </source>
</evidence>
<evidence type="ECO:0000256" key="2">
    <source>
        <dbReference type="ARBA" id="ARBA00005851"/>
    </source>
</evidence>
<accession>A0A7M5V2U1</accession>
<dbReference type="Gene3D" id="3.30.429.10">
    <property type="entry name" value="Macrophage Migration Inhibitory Factor"/>
    <property type="match status" value="1"/>
</dbReference>
<dbReference type="GO" id="GO:0005125">
    <property type="term" value="F:cytokine activity"/>
    <property type="evidence" value="ECO:0007669"/>
    <property type="project" value="UniProtKB-KW"/>
</dbReference>
<comment type="similarity">
    <text evidence="2">Belongs to the MIF family.</text>
</comment>
<protein>
    <recommendedName>
        <fullName evidence="12">L-dopachrome isomerase</fullName>
        <ecNumber evidence="9">5.3.2.1</ecNumber>
        <ecNumber evidence="8">5.3.3.12</ecNumber>
    </recommendedName>
    <alternativeName>
        <fullName evidence="10">L-dopachrome tautomerase</fullName>
    </alternativeName>
    <alternativeName>
        <fullName evidence="11">Phenylpyruvate tautomerase</fullName>
    </alternativeName>
</protein>
<reference evidence="13" key="1">
    <citation type="submission" date="2021-01" db="UniProtKB">
        <authorList>
            <consortium name="EnsemblMetazoa"/>
        </authorList>
    </citation>
    <scope>IDENTIFICATION</scope>
</reference>
<dbReference type="AlphaFoldDB" id="A0A7M5V2U1"/>
<dbReference type="GO" id="GO:0005615">
    <property type="term" value="C:extracellular space"/>
    <property type="evidence" value="ECO:0007669"/>
    <property type="project" value="UniProtKB-KW"/>
</dbReference>
<evidence type="ECO:0000256" key="7">
    <source>
        <dbReference type="ARBA" id="ARBA00036823"/>
    </source>
</evidence>
<evidence type="ECO:0000256" key="5">
    <source>
        <dbReference type="ARBA" id="ARBA00023235"/>
    </source>
</evidence>
<evidence type="ECO:0000256" key="10">
    <source>
        <dbReference type="ARBA" id="ARBA00041631"/>
    </source>
</evidence>
<proteinExistence type="inferred from homology"/>
<sequence length="130" mass="14857">MDFWLKEGSFKMPILTIKTNADQTKFERRFFRDLGENIAMHCGIDARNVMIVVLGNQSMYFGCSEAICALASFVITDDLINNEQKSKISTDVFKALLAKGVPSSRTYLTFDRIEKSDIFFNTKRLARPKD</sequence>
<evidence type="ECO:0000256" key="1">
    <source>
        <dbReference type="ARBA" id="ARBA00004613"/>
    </source>
</evidence>
<keyword evidence="5" id="KW-0413">Isomerase</keyword>
<evidence type="ECO:0000256" key="8">
    <source>
        <dbReference type="ARBA" id="ARBA00038932"/>
    </source>
</evidence>
<evidence type="ECO:0000256" key="3">
    <source>
        <dbReference type="ARBA" id="ARBA00022514"/>
    </source>
</evidence>
<comment type="catalytic activity">
    <reaction evidence="7">
        <text>L-dopachrome = 5,6-dihydroxyindole-2-carboxylate</text>
        <dbReference type="Rhea" id="RHEA:13041"/>
        <dbReference type="ChEBI" id="CHEBI:16875"/>
        <dbReference type="ChEBI" id="CHEBI:57509"/>
        <dbReference type="EC" id="5.3.3.12"/>
    </reaction>
</comment>
<dbReference type="PANTHER" id="PTHR11954:SF6">
    <property type="entry name" value="MACROPHAGE MIGRATION INHIBITORY FACTOR"/>
    <property type="match status" value="1"/>
</dbReference>
<name>A0A7M5V2U1_9CNID</name>
<dbReference type="GO" id="GO:0050178">
    <property type="term" value="F:phenylpyruvate tautomerase activity"/>
    <property type="evidence" value="ECO:0007669"/>
    <property type="project" value="UniProtKB-EC"/>
</dbReference>
<dbReference type="SUPFAM" id="SSF55331">
    <property type="entry name" value="Tautomerase/MIF"/>
    <property type="match status" value="1"/>
</dbReference>
<dbReference type="InterPro" id="IPR001398">
    <property type="entry name" value="Macrophage_inhib_fac"/>
</dbReference>
<dbReference type="PANTHER" id="PTHR11954">
    <property type="entry name" value="D-DOPACHROME DECARBOXYLASE"/>
    <property type="match status" value="1"/>
</dbReference>
<dbReference type="GO" id="GO:0004167">
    <property type="term" value="F:dopachrome isomerase activity"/>
    <property type="evidence" value="ECO:0007669"/>
    <property type="project" value="UniProtKB-EC"/>
</dbReference>
<keyword evidence="3" id="KW-0202">Cytokine</keyword>
<evidence type="ECO:0000256" key="4">
    <source>
        <dbReference type="ARBA" id="ARBA00022525"/>
    </source>
</evidence>
<evidence type="ECO:0000256" key="6">
    <source>
        <dbReference type="ARBA" id="ARBA00036735"/>
    </source>
</evidence>
<comment type="catalytic activity">
    <reaction evidence="6">
        <text>3-phenylpyruvate = enol-phenylpyruvate</text>
        <dbReference type="Rhea" id="RHEA:17097"/>
        <dbReference type="ChEBI" id="CHEBI:16815"/>
        <dbReference type="ChEBI" id="CHEBI:18005"/>
        <dbReference type="EC" id="5.3.2.1"/>
    </reaction>
</comment>
<evidence type="ECO:0000256" key="12">
    <source>
        <dbReference type="ARBA" id="ARBA00042730"/>
    </source>
</evidence>
<dbReference type="Pfam" id="PF01187">
    <property type="entry name" value="MIF"/>
    <property type="match status" value="1"/>
</dbReference>
<evidence type="ECO:0000313" key="14">
    <source>
        <dbReference type="Proteomes" id="UP000594262"/>
    </source>
</evidence>
<keyword evidence="14" id="KW-1185">Reference proteome</keyword>
<evidence type="ECO:0000256" key="11">
    <source>
        <dbReference type="ARBA" id="ARBA00041912"/>
    </source>
</evidence>
<organism evidence="13 14">
    <name type="scientific">Clytia hemisphaerica</name>
    <dbReference type="NCBI Taxonomy" id="252671"/>
    <lineage>
        <taxon>Eukaryota</taxon>
        <taxon>Metazoa</taxon>
        <taxon>Cnidaria</taxon>
        <taxon>Hydrozoa</taxon>
        <taxon>Hydroidolina</taxon>
        <taxon>Leptothecata</taxon>
        <taxon>Obeliida</taxon>
        <taxon>Clytiidae</taxon>
        <taxon>Clytia</taxon>
    </lineage>
</organism>
<dbReference type="EnsemblMetazoa" id="CLYHEMT006594.1">
    <property type="protein sequence ID" value="CLYHEMP006594.1"/>
    <property type="gene ID" value="CLYHEMG006594"/>
</dbReference>
<comment type="subcellular location">
    <subcellularLocation>
        <location evidence="1">Secreted</location>
    </subcellularLocation>
</comment>
<evidence type="ECO:0000256" key="9">
    <source>
        <dbReference type="ARBA" id="ARBA00039086"/>
    </source>
</evidence>